<comment type="caution">
    <text evidence="2">The sequence shown here is derived from an EMBL/GenBank/DDBJ whole genome shotgun (WGS) entry which is preliminary data.</text>
</comment>
<feature type="signal peptide" evidence="1">
    <location>
        <begin position="1"/>
        <end position="20"/>
    </location>
</feature>
<gene>
    <name evidence="2" type="ORF">ABK249_27175</name>
</gene>
<dbReference type="EMBL" id="JBEAAL010000028">
    <property type="protein sequence ID" value="MEQ1408621.1"/>
    <property type="molecule type" value="Genomic_DNA"/>
</dbReference>
<name>A0ABV0MB06_9HYPH</name>
<reference evidence="2 3" key="1">
    <citation type="submission" date="2024-05" db="EMBL/GenBank/DDBJ databases">
        <title>Neorhizobium sp. Rsf11, a plant growth promoting and heavy metal resistant PAH-degrader.</title>
        <authorList>
            <person name="Golubev S.N."/>
            <person name="Muratova A.Y."/>
            <person name="Markelova M.I."/>
        </authorList>
    </citation>
    <scope>NUCLEOTIDE SEQUENCE [LARGE SCALE GENOMIC DNA]</scope>
    <source>
        <strain evidence="2 3">Rsf11</strain>
    </source>
</reference>
<sequence>MKTFLVIAAVLGLSSSAALAECPNHNVTASAKVDREVTTASIAIPATGARNEQAAVLKRRQAEGQKTEATE</sequence>
<evidence type="ECO:0000313" key="2">
    <source>
        <dbReference type="EMBL" id="MEQ1408621.1"/>
    </source>
</evidence>
<feature type="chain" id="PRO_5047339596" evidence="1">
    <location>
        <begin position="21"/>
        <end position="71"/>
    </location>
</feature>
<proteinExistence type="predicted"/>
<keyword evidence="1" id="KW-0732">Signal</keyword>
<evidence type="ECO:0000313" key="3">
    <source>
        <dbReference type="Proteomes" id="UP001496627"/>
    </source>
</evidence>
<dbReference type="Proteomes" id="UP001496627">
    <property type="component" value="Unassembled WGS sequence"/>
</dbReference>
<keyword evidence="3" id="KW-1185">Reference proteome</keyword>
<accession>A0ABV0MB06</accession>
<protein>
    <submittedName>
        <fullName evidence="2">Uncharacterized protein</fullName>
    </submittedName>
</protein>
<evidence type="ECO:0000256" key="1">
    <source>
        <dbReference type="SAM" id="SignalP"/>
    </source>
</evidence>
<dbReference type="RefSeq" id="WP_348864585.1">
    <property type="nucleotide sequence ID" value="NZ_JBEAAL010000028.1"/>
</dbReference>
<organism evidence="2 3">
    <name type="scientific">Neorhizobium phenanthreniclasticum</name>
    <dbReference type="NCBI Taxonomy" id="3157917"/>
    <lineage>
        <taxon>Bacteria</taxon>
        <taxon>Pseudomonadati</taxon>
        <taxon>Pseudomonadota</taxon>
        <taxon>Alphaproteobacteria</taxon>
        <taxon>Hyphomicrobiales</taxon>
        <taxon>Rhizobiaceae</taxon>
        <taxon>Rhizobium/Agrobacterium group</taxon>
        <taxon>Neorhizobium</taxon>
    </lineage>
</organism>